<dbReference type="EMBL" id="FPCA01000003">
    <property type="protein sequence ID" value="SFU83353.1"/>
    <property type="molecule type" value="Genomic_DNA"/>
</dbReference>
<dbReference type="Proteomes" id="UP000182491">
    <property type="component" value="Unassembled WGS sequence"/>
</dbReference>
<reference evidence="2" key="1">
    <citation type="submission" date="2016-10" db="EMBL/GenBank/DDBJ databases">
        <authorList>
            <person name="Varghese N."/>
        </authorList>
    </citation>
    <scope>NUCLEOTIDE SEQUENCE [LARGE SCALE GENOMIC DNA]</scope>
    <source>
        <strain evidence="2">DSM 18820</strain>
    </source>
</reference>
<evidence type="ECO:0000313" key="2">
    <source>
        <dbReference type="Proteomes" id="UP000182491"/>
    </source>
</evidence>
<evidence type="ECO:0008006" key="3">
    <source>
        <dbReference type="Google" id="ProtNLM"/>
    </source>
</evidence>
<accession>A0A1I7JDZ7</accession>
<organism evidence="1 2">
    <name type="scientific">Pontibacter akesuensis</name>
    <dbReference type="NCBI Taxonomy" id="388950"/>
    <lineage>
        <taxon>Bacteria</taxon>
        <taxon>Pseudomonadati</taxon>
        <taxon>Bacteroidota</taxon>
        <taxon>Cytophagia</taxon>
        <taxon>Cytophagales</taxon>
        <taxon>Hymenobacteraceae</taxon>
        <taxon>Pontibacter</taxon>
    </lineage>
</organism>
<dbReference type="AlphaFoldDB" id="A0A1I7JDZ7"/>
<name>A0A1I7JDZ7_9BACT</name>
<proteinExistence type="predicted"/>
<keyword evidence="2" id="KW-1185">Reference proteome</keyword>
<evidence type="ECO:0000313" key="1">
    <source>
        <dbReference type="EMBL" id="SFU83353.1"/>
    </source>
</evidence>
<dbReference type="STRING" id="388950.GCA_001611675_02305"/>
<sequence length="268" mass="30520">MLWLLFVAGAPGMAQDTLQAPVLRYSHSVVTSSATAVSQDRTGNIYLLDESQNLLRLDPWGTPLDVYSPPTRARFSSIHAWNPMKILLFYEGSQQLVLLDRFLRPISSLDLLEVNRQGTAKLAAPAADQGYWLFDESNLTLSKLNPNVRELTVETPLNLLLDRAKFDVRQLREYQNMVYLLDFNSGVLVFDNLGNYKTTLPYTGLSHIGFRDNELYFVKDNKLHFRNLYTQAARTLELPTEKNYSSALVGETQLYLFSQKALDVYVVE</sequence>
<gene>
    <name evidence="1" type="ORF">SAMN04487941_2760</name>
</gene>
<protein>
    <recommendedName>
        <fullName evidence="3">DUF5050 domain-containing protein</fullName>
    </recommendedName>
</protein>